<dbReference type="InterPro" id="IPR023058">
    <property type="entry name" value="PPIase_PpiC_CS"/>
</dbReference>
<gene>
    <name evidence="2" type="ORF">MNBD_GAMMA20-2089</name>
</gene>
<dbReference type="InterPro" id="IPR050245">
    <property type="entry name" value="PrsA_foldase"/>
</dbReference>
<dbReference type="Gene3D" id="3.10.50.40">
    <property type="match status" value="1"/>
</dbReference>
<dbReference type="SUPFAM" id="SSF54534">
    <property type="entry name" value="FKBP-like"/>
    <property type="match status" value="1"/>
</dbReference>
<accession>A0A3B1AW28</accession>
<proteinExistence type="predicted"/>
<dbReference type="EMBL" id="UOFU01000139">
    <property type="protein sequence ID" value="VAW98184.1"/>
    <property type="molecule type" value="Genomic_DNA"/>
</dbReference>
<protein>
    <recommendedName>
        <fullName evidence="1">PpiC domain-containing protein</fullName>
    </recommendedName>
</protein>
<reference evidence="2" key="1">
    <citation type="submission" date="2018-06" db="EMBL/GenBank/DDBJ databases">
        <authorList>
            <person name="Zhirakovskaya E."/>
        </authorList>
    </citation>
    <scope>NUCLEOTIDE SEQUENCE</scope>
</reference>
<dbReference type="AlphaFoldDB" id="A0A3B1AW28"/>
<organism evidence="2">
    <name type="scientific">hydrothermal vent metagenome</name>
    <dbReference type="NCBI Taxonomy" id="652676"/>
    <lineage>
        <taxon>unclassified sequences</taxon>
        <taxon>metagenomes</taxon>
        <taxon>ecological metagenomes</taxon>
    </lineage>
</organism>
<dbReference type="PANTHER" id="PTHR47245">
    <property type="entry name" value="PEPTIDYLPROLYL ISOMERASE"/>
    <property type="match status" value="1"/>
</dbReference>
<sequence>MHPSIKTLAIILLTGLLIISTASLASPSDDPGKAHIVVTVNGKDINERTLKSYAQQRGLPPEAIDGPQRDALIEELVNRELIYQHAVSIGVDKTPAIQAEIEHLRINIIAGAMLNRSSDRFAVNEADMKKEYESRQDELSGTEYKARHILVAAEHEAEAIIEELNQGGDFSQQASEHSTDPSASSGGDLGWFRAEQMMQPLGRAVEAMKKGSYTKTPVKTDFGWHIIQLEDARSVAPPPYDSIKEQIRVGLQSRLMENYIADLRKEAKIKKP</sequence>
<name>A0A3B1AW28_9ZZZZ</name>
<dbReference type="SUPFAM" id="SSF109998">
    <property type="entry name" value="Triger factor/SurA peptide-binding domain-like"/>
    <property type="match status" value="1"/>
</dbReference>
<dbReference type="Gene3D" id="1.10.8.1040">
    <property type="match status" value="1"/>
</dbReference>
<dbReference type="Pfam" id="PF00639">
    <property type="entry name" value="Rotamase"/>
    <property type="match status" value="1"/>
</dbReference>
<dbReference type="GO" id="GO:0003755">
    <property type="term" value="F:peptidyl-prolyl cis-trans isomerase activity"/>
    <property type="evidence" value="ECO:0007669"/>
    <property type="project" value="InterPro"/>
</dbReference>
<feature type="domain" description="PpiC" evidence="1">
    <location>
        <begin position="141"/>
        <end position="231"/>
    </location>
</feature>
<dbReference type="InterPro" id="IPR046357">
    <property type="entry name" value="PPIase_dom_sf"/>
</dbReference>
<dbReference type="PANTHER" id="PTHR47245:SF2">
    <property type="entry name" value="PEPTIDYL-PROLYL CIS-TRANS ISOMERASE HP_0175-RELATED"/>
    <property type="match status" value="1"/>
</dbReference>
<dbReference type="PROSITE" id="PS50198">
    <property type="entry name" value="PPIC_PPIASE_2"/>
    <property type="match status" value="1"/>
</dbReference>
<evidence type="ECO:0000313" key="2">
    <source>
        <dbReference type="EMBL" id="VAW98184.1"/>
    </source>
</evidence>
<evidence type="ECO:0000259" key="1">
    <source>
        <dbReference type="PROSITE" id="PS50198"/>
    </source>
</evidence>
<dbReference type="InterPro" id="IPR000297">
    <property type="entry name" value="PPIase_PpiC"/>
</dbReference>
<dbReference type="InterPro" id="IPR027304">
    <property type="entry name" value="Trigger_fact/SurA_dom_sf"/>
</dbReference>
<dbReference type="PROSITE" id="PS01096">
    <property type="entry name" value="PPIC_PPIASE_1"/>
    <property type="match status" value="1"/>
</dbReference>